<dbReference type="RefSeq" id="WP_095134218.1">
    <property type="nucleotide sequence ID" value="NZ_NIBG01000011.1"/>
</dbReference>
<evidence type="ECO:0000256" key="7">
    <source>
        <dbReference type="ARBA" id="ARBA00022833"/>
    </source>
</evidence>
<dbReference type="Gene3D" id="3.40.50.300">
    <property type="entry name" value="P-loop containing nucleotide triphosphate hydrolases"/>
    <property type="match status" value="2"/>
</dbReference>
<comment type="caution">
    <text evidence="15">The sequence shown here is derived from an EMBL/GenBank/DDBJ whole genome shotgun (WGS) entry which is preliminary data.</text>
</comment>
<dbReference type="InterPro" id="IPR042115">
    <property type="entry name" value="PriA_3primeBD_sf"/>
</dbReference>
<feature type="binding site" evidence="12">
    <location>
        <position position="559"/>
    </location>
    <ligand>
        <name>Zn(2+)</name>
        <dbReference type="ChEBI" id="CHEBI:29105"/>
        <label>1</label>
    </ligand>
</feature>
<keyword evidence="2 12" id="KW-0235">DNA replication</keyword>
<dbReference type="PANTHER" id="PTHR30580:SF0">
    <property type="entry name" value="PRIMOSOMAL PROTEIN N"/>
    <property type="match status" value="1"/>
</dbReference>
<feature type="binding site" evidence="12">
    <location>
        <position position="546"/>
    </location>
    <ligand>
        <name>Zn(2+)</name>
        <dbReference type="ChEBI" id="CHEBI:29105"/>
        <label>2</label>
    </ligand>
</feature>
<keyword evidence="10 12" id="KW-0413">Isomerase</keyword>
<dbReference type="InterPro" id="IPR027417">
    <property type="entry name" value="P-loop_NTPase"/>
</dbReference>
<dbReference type="PROSITE" id="PS51194">
    <property type="entry name" value="HELICASE_CTER"/>
    <property type="match status" value="1"/>
</dbReference>
<dbReference type="SMART" id="SM00490">
    <property type="entry name" value="HELICc"/>
    <property type="match status" value="1"/>
</dbReference>
<dbReference type="NCBIfam" id="TIGR00595">
    <property type="entry name" value="priA"/>
    <property type="match status" value="1"/>
</dbReference>
<dbReference type="InterPro" id="IPR040498">
    <property type="entry name" value="PriA_CRR"/>
</dbReference>
<evidence type="ECO:0000256" key="9">
    <source>
        <dbReference type="ARBA" id="ARBA00023125"/>
    </source>
</evidence>
<keyword evidence="8 12" id="KW-0067">ATP-binding</keyword>
<feature type="domain" description="Helicase C-terminal" evidence="14">
    <location>
        <begin position="551"/>
        <end position="708"/>
    </location>
</feature>
<dbReference type="Pfam" id="PF18074">
    <property type="entry name" value="PriA_C"/>
    <property type="match status" value="1"/>
</dbReference>
<evidence type="ECO:0000313" key="16">
    <source>
        <dbReference type="Proteomes" id="UP000216024"/>
    </source>
</evidence>
<dbReference type="InterPro" id="IPR014001">
    <property type="entry name" value="Helicase_ATP-bd"/>
</dbReference>
<dbReference type="InterPro" id="IPR041236">
    <property type="entry name" value="PriA_C"/>
</dbReference>
<feature type="domain" description="Helicase ATP-binding" evidence="13">
    <location>
        <begin position="288"/>
        <end position="454"/>
    </location>
</feature>
<reference evidence="15 16" key="1">
    <citation type="submission" date="2017-06" db="EMBL/GenBank/DDBJ databases">
        <title>Draft genome sequence of anaerobic fermentative bacterium Anaeromicrobium sediminis DY2726D isolated from West Pacific Ocean sediments.</title>
        <authorList>
            <person name="Zeng X."/>
        </authorList>
    </citation>
    <scope>NUCLEOTIDE SEQUENCE [LARGE SCALE GENOMIC DNA]</scope>
    <source>
        <strain evidence="15 16">DY2726D</strain>
    </source>
</reference>
<dbReference type="GO" id="GO:0005524">
    <property type="term" value="F:ATP binding"/>
    <property type="evidence" value="ECO:0007669"/>
    <property type="project" value="UniProtKB-UniRule"/>
</dbReference>
<dbReference type="SMART" id="SM00487">
    <property type="entry name" value="DEXDc"/>
    <property type="match status" value="1"/>
</dbReference>
<dbReference type="InterPro" id="IPR041222">
    <property type="entry name" value="PriA_3primeBD"/>
</dbReference>
<dbReference type="Proteomes" id="UP000216024">
    <property type="component" value="Unassembled WGS sequence"/>
</dbReference>
<feature type="binding site" evidence="12">
    <location>
        <position position="525"/>
    </location>
    <ligand>
        <name>Zn(2+)</name>
        <dbReference type="ChEBI" id="CHEBI:29105"/>
        <label>2</label>
    </ligand>
</feature>
<dbReference type="GO" id="GO:0006302">
    <property type="term" value="P:double-strand break repair"/>
    <property type="evidence" value="ECO:0007669"/>
    <property type="project" value="InterPro"/>
</dbReference>
<dbReference type="GO" id="GO:0008270">
    <property type="term" value="F:zinc ion binding"/>
    <property type="evidence" value="ECO:0007669"/>
    <property type="project" value="UniProtKB-UniRule"/>
</dbReference>
<dbReference type="Pfam" id="PF00270">
    <property type="entry name" value="DEAD"/>
    <property type="match status" value="1"/>
</dbReference>
<dbReference type="CDD" id="cd17929">
    <property type="entry name" value="DEXHc_priA"/>
    <property type="match status" value="1"/>
</dbReference>
<dbReference type="GO" id="GO:0006270">
    <property type="term" value="P:DNA replication initiation"/>
    <property type="evidence" value="ECO:0007669"/>
    <property type="project" value="TreeGrafter"/>
</dbReference>
<organism evidence="15 16">
    <name type="scientific">Anaeromicrobium sediminis</name>
    <dbReference type="NCBI Taxonomy" id="1478221"/>
    <lineage>
        <taxon>Bacteria</taxon>
        <taxon>Bacillati</taxon>
        <taxon>Bacillota</taxon>
        <taxon>Clostridia</taxon>
        <taxon>Peptostreptococcales</taxon>
        <taxon>Thermotaleaceae</taxon>
        <taxon>Anaeromicrobium</taxon>
    </lineage>
</organism>
<keyword evidence="5 12" id="KW-0378">Hydrolase</keyword>
<keyword evidence="9 12" id="KW-0238">DNA-binding</keyword>
<dbReference type="SUPFAM" id="SSF52540">
    <property type="entry name" value="P-loop containing nucleoside triphosphate hydrolases"/>
    <property type="match status" value="1"/>
</dbReference>
<comment type="similarity">
    <text evidence="12">Belongs to the helicase family. PriA subfamily.</text>
</comment>
<protein>
    <recommendedName>
        <fullName evidence="12">Replication restart protein PriA</fullName>
    </recommendedName>
    <alternativeName>
        <fullName evidence="12">ATP-dependent DNA helicase PriA</fullName>
        <ecNumber evidence="12">5.6.2.4</ecNumber>
    </alternativeName>
    <alternativeName>
        <fullName evidence="12">DNA 3'-5' helicase PriA</fullName>
    </alternativeName>
</protein>
<keyword evidence="4 12" id="KW-0547">Nucleotide-binding</keyword>
<accession>A0A267MH09</accession>
<feature type="binding site" evidence="12">
    <location>
        <position position="556"/>
    </location>
    <ligand>
        <name>Zn(2+)</name>
        <dbReference type="ChEBI" id="CHEBI:29105"/>
        <label>1</label>
    </ligand>
</feature>
<dbReference type="HAMAP" id="MF_00983">
    <property type="entry name" value="PriA"/>
    <property type="match status" value="1"/>
</dbReference>
<sequence>MKLFANLIVNNKSKNTDMEYTYEIPDHLADIVQKGSKVIVPFGKINNIIEAYVLDIYENKEAPFKNTKKIKDVVEEDSILTKELIGLCKWMKEKYLCTYMEAIRCVIPRGSSLKIKKEIQLNEENYINYNTNSKIEQHIIDYLKEKGKSTYTNLIKNVKYKSIYEPLKRLENRKIITITEKLIRDAKELSTKIVEIQDINYENLNKRAKKQIEIMDYLKVHKRDTLNNLKKSIGLSNNGPINSLVEKNLIRVYEERKFRTVYDHVDKIKRHVNLTEEQVKAINKVEPFLDKEKYKTFLIHGVTGSGKTEVYVDLINKVLKEGKEAIILVPEISLATQMIRRIKGVFGHVVGILHSRLSLGERLDEWEKIRKGHVKIVIGARSAIFSPFKNLGIIIIDEEHEYSYKSENRPRYHTIEVAKFRAIKNQCPLILGSATPSIEAYYKAINKEYEKIELISRYNKKPLPKVTVVDMREELKMGNKSIFSQALYEELEKNVKNKKQSILFLNRRGHSTFISCRNCGYVLKCPKCDVSLTYHSKKGGVTCHYCGFKTSPPQICPECRSKYIKYFGAGTEKIENMTKKLFPKAKIGRLDLDTTSKKGSMDNILESFKNGEIDILIGTQMVAKGLDFPNVTLVGVIAADISLNIPDFRSSERTFQLITQVAGRAGRGEDEGRVIVQTYSPEHFALQNAQNHDYTSFYNEEILMRKVANYPPYCNIVNIIFSGEDEREIIKVAQDFADRIKLNMNNEKMSSDNEIYGPNPALISKVKLKHRWQLIIKTVDQNLIRGIINYVDTNFRRDERGRVLISIDINPYSML</sequence>
<dbReference type="GO" id="GO:1990077">
    <property type="term" value="C:primosome complex"/>
    <property type="evidence" value="ECO:0007669"/>
    <property type="project" value="UniProtKB-UniRule"/>
</dbReference>
<comment type="catalytic activity">
    <reaction evidence="12">
        <text>Couples ATP hydrolysis with the unwinding of duplex DNA by translocating in the 3'-5' direction.</text>
        <dbReference type="EC" id="5.6.2.4"/>
    </reaction>
</comment>
<evidence type="ECO:0000256" key="3">
    <source>
        <dbReference type="ARBA" id="ARBA00022723"/>
    </source>
</evidence>
<evidence type="ECO:0000256" key="11">
    <source>
        <dbReference type="ARBA" id="ARBA00048988"/>
    </source>
</evidence>
<feature type="binding site" evidence="12">
    <location>
        <position position="516"/>
    </location>
    <ligand>
        <name>Zn(2+)</name>
        <dbReference type="ChEBI" id="CHEBI:29105"/>
        <label>1</label>
    </ligand>
</feature>
<feature type="binding site" evidence="12">
    <location>
        <position position="528"/>
    </location>
    <ligand>
        <name>Zn(2+)</name>
        <dbReference type="ChEBI" id="CHEBI:29105"/>
        <label>2</label>
    </ligand>
</feature>
<feature type="binding site" evidence="12">
    <location>
        <position position="519"/>
    </location>
    <ligand>
        <name>Zn(2+)</name>
        <dbReference type="ChEBI" id="CHEBI:29105"/>
        <label>1</label>
    </ligand>
</feature>
<evidence type="ECO:0000256" key="4">
    <source>
        <dbReference type="ARBA" id="ARBA00022741"/>
    </source>
</evidence>
<dbReference type="Gene3D" id="3.40.1440.60">
    <property type="entry name" value="PriA, 3(prime) DNA-binding domain"/>
    <property type="match status" value="1"/>
</dbReference>
<dbReference type="EMBL" id="NIBG01000011">
    <property type="protein sequence ID" value="PAB58864.1"/>
    <property type="molecule type" value="Genomic_DNA"/>
</dbReference>
<evidence type="ECO:0000256" key="5">
    <source>
        <dbReference type="ARBA" id="ARBA00022801"/>
    </source>
</evidence>
<dbReference type="CDD" id="cd18804">
    <property type="entry name" value="SF2_C_priA"/>
    <property type="match status" value="1"/>
</dbReference>
<evidence type="ECO:0000256" key="8">
    <source>
        <dbReference type="ARBA" id="ARBA00022840"/>
    </source>
</evidence>
<feature type="binding site" evidence="12">
    <location>
        <position position="543"/>
    </location>
    <ligand>
        <name>Zn(2+)</name>
        <dbReference type="ChEBI" id="CHEBI:29105"/>
        <label>2</label>
    </ligand>
</feature>
<comment type="cofactor">
    <cofactor evidence="12">
        <name>Zn(2+)</name>
        <dbReference type="ChEBI" id="CHEBI:29105"/>
    </cofactor>
    <text evidence="12">Binds 2 zinc ions per subunit.</text>
</comment>
<dbReference type="InterPro" id="IPR001650">
    <property type="entry name" value="Helicase_C-like"/>
</dbReference>
<keyword evidence="16" id="KW-1185">Reference proteome</keyword>
<dbReference type="Pfam" id="PF17764">
    <property type="entry name" value="PriA_3primeBD"/>
    <property type="match status" value="1"/>
</dbReference>
<evidence type="ECO:0000256" key="1">
    <source>
        <dbReference type="ARBA" id="ARBA00022515"/>
    </source>
</evidence>
<evidence type="ECO:0000313" key="15">
    <source>
        <dbReference type="EMBL" id="PAB58864.1"/>
    </source>
</evidence>
<keyword evidence="1 12" id="KW-0639">Primosome</keyword>
<evidence type="ECO:0000256" key="2">
    <source>
        <dbReference type="ARBA" id="ARBA00022705"/>
    </source>
</evidence>
<keyword evidence="3 12" id="KW-0479">Metal-binding</keyword>
<gene>
    <name evidence="12" type="primary">priA</name>
    <name evidence="15" type="ORF">CCE28_13305</name>
</gene>
<dbReference type="PANTHER" id="PTHR30580">
    <property type="entry name" value="PRIMOSOMAL PROTEIN N"/>
    <property type="match status" value="1"/>
</dbReference>
<dbReference type="OrthoDB" id="9759544at2"/>
<dbReference type="PROSITE" id="PS51192">
    <property type="entry name" value="HELICASE_ATP_BIND_1"/>
    <property type="match status" value="1"/>
</dbReference>
<dbReference type="InterPro" id="IPR011545">
    <property type="entry name" value="DEAD/DEAH_box_helicase_dom"/>
</dbReference>
<dbReference type="AlphaFoldDB" id="A0A267MH09"/>
<proteinExistence type="inferred from homology"/>
<dbReference type="Pfam" id="PF00271">
    <property type="entry name" value="Helicase_C"/>
    <property type="match status" value="1"/>
</dbReference>
<dbReference type="EC" id="5.6.2.4" evidence="12"/>
<dbReference type="GO" id="GO:0003677">
    <property type="term" value="F:DNA binding"/>
    <property type="evidence" value="ECO:0007669"/>
    <property type="project" value="UniProtKB-UniRule"/>
</dbReference>
<dbReference type="GO" id="GO:0043138">
    <property type="term" value="F:3'-5' DNA helicase activity"/>
    <property type="evidence" value="ECO:0007669"/>
    <property type="project" value="UniProtKB-EC"/>
</dbReference>
<evidence type="ECO:0000259" key="13">
    <source>
        <dbReference type="PROSITE" id="PS51192"/>
    </source>
</evidence>
<dbReference type="NCBIfam" id="NF004066">
    <property type="entry name" value="PRK05580.1-3"/>
    <property type="match status" value="1"/>
</dbReference>
<comment type="catalytic activity">
    <reaction evidence="11 12">
        <text>ATP + H2O = ADP + phosphate + H(+)</text>
        <dbReference type="Rhea" id="RHEA:13065"/>
        <dbReference type="ChEBI" id="CHEBI:15377"/>
        <dbReference type="ChEBI" id="CHEBI:15378"/>
        <dbReference type="ChEBI" id="CHEBI:30616"/>
        <dbReference type="ChEBI" id="CHEBI:43474"/>
        <dbReference type="ChEBI" id="CHEBI:456216"/>
        <dbReference type="EC" id="5.6.2.4"/>
    </reaction>
</comment>
<evidence type="ECO:0000259" key="14">
    <source>
        <dbReference type="PROSITE" id="PS51194"/>
    </source>
</evidence>
<dbReference type="Pfam" id="PF18319">
    <property type="entry name" value="Zn_ribbon_PriA"/>
    <property type="match status" value="1"/>
</dbReference>
<name>A0A267MH09_9FIRM</name>
<dbReference type="GO" id="GO:0006310">
    <property type="term" value="P:DNA recombination"/>
    <property type="evidence" value="ECO:0007669"/>
    <property type="project" value="InterPro"/>
</dbReference>
<evidence type="ECO:0000256" key="10">
    <source>
        <dbReference type="ARBA" id="ARBA00023235"/>
    </source>
</evidence>
<evidence type="ECO:0000256" key="6">
    <source>
        <dbReference type="ARBA" id="ARBA00022806"/>
    </source>
</evidence>
<evidence type="ECO:0000256" key="12">
    <source>
        <dbReference type="HAMAP-Rule" id="MF_00983"/>
    </source>
</evidence>
<dbReference type="GO" id="GO:0016887">
    <property type="term" value="F:ATP hydrolysis activity"/>
    <property type="evidence" value="ECO:0007669"/>
    <property type="project" value="RHEA"/>
</dbReference>
<dbReference type="GO" id="GO:0006269">
    <property type="term" value="P:DNA replication, synthesis of primer"/>
    <property type="evidence" value="ECO:0007669"/>
    <property type="project" value="UniProtKB-KW"/>
</dbReference>
<dbReference type="InterPro" id="IPR005259">
    <property type="entry name" value="PriA"/>
</dbReference>
<comment type="subunit">
    <text evidence="12">Component of the replication restart primosome.</text>
</comment>
<keyword evidence="7 12" id="KW-0862">Zinc</keyword>
<comment type="function">
    <text evidence="12">Initiates the restart of stalled replication forks, which reloads the replicative helicase on sites other than the origin of replication. Recognizes and binds to abandoned replication forks and remodels them to uncover a helicase loading site. Promotes assembly of the primosome at these replication forks.</text>
</comment>
<dbReference type="FunFam" id="3.40.50.300:FF:000489">
    <property type="entry name" value="Primosome assembly protein PriA"/>
    <property type="match status" value="1"/>
</dbReference>
<keyword evidence="6 12" id="KW-0347">Helicase</keyword>